<feature type="domain" description="CxC2-like cysteine cluster KDZ transposase-associated" evidence="2">
    <location>
        <begin position="227"/>
        <end position="333"/>
    </location>
</feature>
<feature type="region of interest" description="Disordered" evidence="1">
    <location>
        <begin position="84"/>
        <end position="141"/>
    </location>
</feature>
<dbReference type="AlphaFoldDB" id="A0AAW0BJI3"/>
<evidence type="ECO:0000259" key="2">
    <source>
        <dbReference type="Pfam" id="PF18803"/>
    </source>
</evidence>
<evidence type="ECO:0000256" key="1">
    <source>
        <dbReference type="SAM" id="MobiDB-lite"/>
    </source>
</evidence>
<feature type="region of interest" description="Disordered" evidence="1">
    <location>
        <begin position="800"/>
        <end position="820"/>
    </location>
</feature>
<evidence type="ECO:0000313" key="4">
    <source>
        <dbReference type="Proteomes" id="UP001362999"/>
    </source>
</evidence>
<dbReference type="PANTHER" id="PTHR33096:SF1">
    <property type="entry name" value="CXC1-LIKE CYSTEINE CLUSTER ASSOCIATED WITH KDZ TRANSPOSASES DOMAIN-CONTAINING PROTEIN"/>
    <property type="match status" value="1"/>
</dbReference>
<dbReference type="PANTHER" id="PTHR33096">
    <property type="entry name" value="CXC2 DOMAIN-CONTAINING PROTEIN"/>
    <property type="match status" value="1"/>
</dbReference>
<evidence type="ECO:0000313" key="3">
    <source>
        <dbReference type="EMBL" id="KAK7026147.1"/>
    </source>
</evidence>
<keyword evidence="4" id="KW-1185">Reference proteome</keyword>
<dbReference type="EMBL" id="JAWWNJ010000032">
    <property type="protein sequence ID" value="KAK7026147.1"/>
    <property type="molecule type" value="Genomic_DNA"/>
</dbReference>
<organism evidence="3 4">
    <name type="scientific">Favolaschia claudopus</name>
    <dbReference type="NCBI Taxonomy" id="2862362"/>
    <lineage>
        <taxon>Eukaryota</taxon>
        <taxon>Fungi</taxon>
        <taxon>Dikarya</taxon>
        <taxon>Basidiomycota</taxon>
        <taxon>Agaricomycotina</taxon>
        <taxon>Agaricomycetes</taxon>
        <taxon>Agaricomycetidae</taxon>
        <taxon>Agaricales</taxon>
        <taxon>Marasmiineae</taxon>
        <taxon>Mycenaceae</taxon>
        <taxon>Favolaschia</taxon>
    </lineage>
</organism>
<proteinExistence type="predicted"/>
<accession>A0AAW0BJI3</accession>
<name>A0AAW0BJI3_9AGAR</name>
<sequence length="1051" mass="118033">MGYVSAALPDTTPRSATCACATATAPAAAAIATSAAVTATSAAATATAGTSPTQSQSAAQAQPVQMHDLRYFASQDGNRVVRQSVNAQAKKRKLRPAELEDPFATWNPLPDDGTMPLDEGGGGEAEESGAGEKRKRYESSDEPMRIWREHISLFLDELVRHDAPYGGRRGNHCSLCETPFAGNASRFRCLACGAFVQCRECLVARHATFPLHSPEEWNGSFWARTELGKLGCIYQLGHGGLRCPHAAPMVREMVVLDFPRIHTVCFRYCACDESDRVNNLQQLLRMGWYPASTTDPRSCATFDTLATFRLLNVTSGVNVQDFVKCMEKRTDATRVNAIPVSCFVLDRYKSFGLMSRQWSFLKRLKRAGRAHDALGVAGTRNGELAVRCWACPHDGINLPLNWRDVSPEYQFLFMLIIAADANFRLRHRLRPNERDDAPLGSGWGYMQEEEPYKKHLRNYVNEKDVSSCIAFKALLQKDNRLTTGLRSSGVGGVVCARHELIRPLGLGNLQKGERYSNMDYIILASLLGITLLWLAISYDVACQWQVNFPSRMDKMPEHLRLDLETIQVLFALPVWHAMAHERSCQVQNSLTYTTGVGRTDGEGIERVWSRLIAIAWATRVMGRGAREDAIEDKVDHENYEKNINQGVVLPRKLMVAIAERDEQIAGFQQVDATLEADVRDEWQGIIDAWKSDRKRKNPYETATPTRAASEAAIRRELAKEELEDASGGRGGQHGTSMTSFLVMGLQLEDAQFRIKRQIAQRGLLASEQSERLAEMRRAFFLKLRKFRRLQDLYAPSAVQQLAEEEEGRDSELPPPPAEATTIYLPSRLPSARRETCSEELSIDETATRYRSARAALLALGGEEACTEWPVLRDDDIRVEEERESDAGARRRLGNVGLRAKETRKSRRAGQAHSANHVMSWIWTSGGGPGEDEEDLREAVRVEWSKAQARRDQWTEEVQHLREEMRRVLRFLRWTALEWETRAAVQREVDQELRGGLKAYAARQAATARSISRRFRNAWDTSASDSVRAALREEAIMGVEEQDGLDLLIEEF</sequence>
<dbReference type="InterPro" id="IPR040521">
    <property type="entry name" value="KDZ"/>
</dbReference>
<reference evidence="3 4" key="1">
    <citation type="journal article" date="2024" name="J Genomics">
        <title>Draft genome sequencing and assembly of Favolaschia claudopus CIRM-BRFM 2984 isolated from oak limbs.</title>
        <authorList>
            <person name="Navarro D."/>
            <person name="Drula E."/>
            <person name="Chaduli D."/>
            <person name="Cazenave R."/>
            <person name="Ahrendt S."/>
            <person name="Wang J."/>
            <person name="Lipzen A."/>
            <person name="Daum C."/>
            <person name="Barry K."/>
            <person name="Grigoriev I.V."/>
            <person name="Favel A."/>
            <person name="Rosso M.N."/>
            <person name="Martin F."/>
        </authorList>
    </citation>
    <scope>NUCLEOTIDE SEQUENCE [LARGE SCALE GENOMIC DNA]</scope>
    <source>
        <strain evidence="3 4">CIRM-BRFM 2984</strain>
    </source>
</reference>
<dbReference type="Pfam" id="PF18758">
    <property type="entry name" value="KDZ"/>
    <property type="match status" value="1"/>
</dbReference>
<dbReference type="Proteomes" id="UP001362999">
    <property type="component" value="Unassembled WGS sequence"/>
</dbReference>
<feature type="compositionally biased region" description="Basic and acidic residues" evidence="1">
    <location>
        <begin position="130"/>
        <end position="141"/>
    </location>
</feature>
<dbReference type="InterPro" id="IPR041457">
    <property type="entry name" value="CxC2_KDZ-assoc"/>
</dbReference>
<dbReference type="Pfam" id="PF18803">
    <property type="entry name" value="CxC2"/>
    <property type="match status" value="1"/>
</dbReference>
<comment type="caution">
    <text evidence="3">The sequence shown here is derived from an EMBL/GenBank/DDBJ whole genome shotgun (WGS) entry which is preliminary data.</text>
</comment>
<protein>
    <submittedName>
        <fullName evidence="3">CxC2 domain-containing protein</fullName>
    </submittedName>
</protein>
<gene>
    <name evidence="3" type="ORF">R3P38DRAFT_3316004</name>
</gene>